<evidence type="ECO:0000313" key="3">
    <source>
        <dbReference type="EMBL" id="OAY25359.1"/>
    </source>
</evidence>
<keyword evidence="1" id="KW-0732">Signal</keyword>
<evidence type="ECO:0000256" key="2">
    <source>
        <dbReference type="ARBA" id="ARBA00022801"/>
    </source>
</evidence>
<dbReference type="InterPro" id="IPR051558">
    <property type="entry name" value="Metallophosphoesterase_PAP"/>
</dbReference>
<keyword evidence="2" id="KW-0378">Hydrolase</keyword>
<dbReference type="STRING" id="3983.A0A2C9U5Y5"/>
<proteinExistence type="predicted"/>
<evidence type="ECO:0000256" key="1">
    <source>
        <dbReference type="ARBA" id="ARBA00022729"/>
    </source>
</evidence>
<reference evidence="3" key="1">
    <citation type="submission" date="2016-02" db="EMBL/GenBank/DDBJ databases">
        <title>WGS assembly of Manihot esculenta.</title>
        <authorList>
            <person name="Bredeson J.V."/>
            <person name="Prochnik S.E."/>
            <person name="Lyons J.B."/>
            <person name="Schmutz J."/>
            <person name="Grimwood J."/>
            <person name="Vrebalov J."/>
            <person name="Bart R.S."/>
            <person name="Amuge T."/>
            <person name="Ferguson M.E."/>
            <person name="Green R."/>
            <person name="Putnam N."/>
            <person name="Stites J."/>
            <person name="Rounsley S."/>
            <person name="Rokhsar D.S."/>
        </authorList>
    </citation>
    <scope>NUCLEOTIDE SEQUENCE [LARGE SCALE GENOMIC DNA]</scope>
    <source>
        <tissue evidence="3">Leaf</tissue>
    </source>
</reference>
<dbReference type="PANTHER" id="PTHR10161">
    <property type="entry name" value="TARTRATE-RESISTANT ACID PHOSPHATASE TYPE 5"/>
    <property type="match status" value="1"/>
</dbReference>
<sequence length="107" mass="12640">MHIFVSSGVNIPEKDFKKENFSKKIYLYVCTHAHVLQFASIFDKRGSSKVWRGDVDWWNPKEMKFYHDGQGFMSIKITQTQVDNVFYDVSGYILHKWSKNKELLSTI</sequence>
<gene>
    <name evidence="3" type="ORF">MANES_17G088000</name>
</gene>
<name>A0A2C9U5Y5_MANES</name>
<dbReference type="Gene3D" id="3.60.21.10">
    <property type="match status" value="1"/>
</dbReference>
<dbReference type="InterPro" id="IPR029052">
    <property type="entry name" value="Metallo-depent_PP-like"/>
</dbReference>
<dbReference type="AlphaFoldDB" id="A0A2C9U5Y5"/>
<dbReference type="EMBL" id="CM004403">
    <property type="protein sequence ID" value="OAY25359.1"/>
    <property type="molecule type" value="Genomic_DNA"/>
</dbReference>
<dbReference type="PANTHER" id="PTHR10161:SF34">
    <property type="entry name" value="PURPLE ACID PHOSPHATASE 4"/>
    <property type="match status" value="1"/>
</dbReference>
<dbReference type="GO" id="GO:0016787">
    <property type="term" value="F:hydrolase activity"/>
    <property type="evidence" value="ECO:0007669"/>
    <property type="project" value="UniProtKB-KW"/>
</dbReference>
<organism evidence="3">
    <name type="scientific">Manihot esculenta</name>
    <name type="common">Cassava</name>
    <name type="synonym">Jatropha manihot</name>
    <dbReference type="NCBI Taxonomy" id="3983"/>
    <lineage>
        <taxon>Eukaryota</taxon>
        <taxon>Viridiplantae</taxon>
        <taxon>Streptophyta</taxon>
        <taxon>Embryophyta</taxon>
        <taxon>Tracheophyta</taxon>
        <taxon>Spermatophyta</taxon>
        <taxon>Magnoliopsida</taxon>
        <taxon>eudicotyledons</taxon>
        <taxon>Gunneridae</taxon>
        <taxon>Pentapetalae</taxon>
        <taxon>rosids</taxon>
        <taxon>fabids</taxon>
        <taxon>Malpighiales</taxon>
        <taxon>Euphorbiaceae</taxon>
        <taxon>Crotonoideae</taxon>
        <taxon>Manihoteae</taxon>
        <taxon>Manihot</taxon>
    </lineage>
</organism>
<dbReference type="SUPFAM" id="SSF56300">
    <property type="entry name" value="Metallo-dependent phosphatases"/>
    <property type="match status" value="1"/>
</dbReference>
<accession>A0A2C9U5Y5</accession>
<protein>
    <submittedName>
        <fullName evidence="3">Uncharacterized protein</fullName>
    </submittedName>
</protein>